<protein>
    <submittedName>
        <fullName evidence="1">Uncharacterized protein</fullName>
    </submittedName>
</protein>
<dbReference type="OrthoDB" id="6936674at2"/>
<dbReference type="Proteomes" id="UP000266649">
    <property type="component" value="Unassembled WGS sequence"/>
</dbReference>
<dbReference type="RefSeq" id="WP_119134942.1">
    <property type="nucleotide sequence ID" value="NZ_QXXQ01000005.1"/>
</dbReference>
<evidence type="ECO:0000313" key="1">
    <source>
        <dbReference type="EMBL" id="RID91881.1"/>
    </source>
</evidence>
<accession>A0A398BSK5</accession>
<dbReference type="EMBL" id="QXXQ01000005">
    <property type="protein sequence ID" value="RID91881.1"/>
    <property type="molecule type" value="Genomic_DNA"/>
</dbReference>
<gene>
    <name evidence="1" type="ORF">D2N39_11640</name>
</gene>
<dbReference type="AlphaFoldDB" id="A0A398BSK5"/>
<sequence>MTEVRVHPRHSRTAEYDFCFRGLRRKARELGIDFKRFVQEGIPASELEHIEDAGLKMMIETAKKEAAQANGR</sequence>
<name>A0A398BSK5_9RHOB</name>
<organism evidence="1 2">
    <name type="scientific">Gemmobacter lutimaris</name>
    <dbReference type="NCBI Taxonomy" id="2306023"/>
    <lineage>
        <taxon>Bacteria</taxon>
        <taxon>Pseudomonadati</taxon>
        <taxon>Pseudomonadota</taxon>
        <taxon>Alphaproteobacteria</taxon>
        <taxon>Rhodobacterales</taxon>
        <taxon>Paracoccaceae</taxon>
        <taxon>Gemmobacter</taxon>
    </lineage>
</organism>
<keyword evidence="2" id="KW-1185">Reference proteome</keyword>
<evidence type="ECO:0000313" key="2">
    <source>
        <dbReference type="Proteomes" id="UP000266649"/>
    </source>
</evidence>
<proteinExistence type="predicted"/>
<reference evidence="1 2" key="1">
    <citation type="submission" date="2018-09" db="EMBL/GenBank/DDBJ databases">
        <title>Gemmobacter lutimaris sp. nov., a marine bacterium isolated from tidal flat.</title>
        <authorList>
            <person name="Lee D.W."/>
            <person name="Yoo Y."/>
            <person name="Kim J.-J."/>
            <person name="Kim B.S."/>
        </authorList>
    </citation>
    <scope>NUCLEOTIDE SEQUENCE [LARGE SCALE GENOMIC DNA]</scope>
    <source>
        <strain evidence="1 2">YJ-T1-11</strain>
    </source>
</reference>
<comment type="caution">
    <text evidence="1">The sequence shown here is derived from an EMBL/GenBank/DDBJ whole genome shotgun (WGS) entry which is preliminary data.</text>
</comment>